<feature type="compositionally biased region" description="Basic and acidic residues" evidence="1">
    <location>
        <begin position="23"/>
        <end position="36"/>
    </location>
</feature>
<keyword evidence="3" id="KW-1185">Reference proteome</keyword>
<name>A0A392QLM8_9FABA</name>
<protein>
    <submittedName>
        <fullName evidence="2">Uncharacterized protein</fullName>
    </submittedName>
</protein>
<evidence type="ECO:0000313" key="2">
    <source>
        <dbReference type="EMBL" id="MCI24837.1"/>
    </source>
</evidence>
<feature type="non-terminal residue" evidence="2">
    <location>
        <position position="1"/>
    </location>
</feature>
<proteinExistence type="predicted"/>
<sequence>GEDAVPDQSPYQMAKQNSKRGGAKGERGRWESHSEEFLEGQSGEKVPETEFHTHSRNPKRGEGPRHKVSTNSS</sequence>
<reference evidence="2 3" key="1">
    <citation type="journal article" date="2018" name="Front. Plant Sci.">
        <title>Red Clover (Trifolium pratense) and Zigzag Clover (T. medium) - A Picture of Genomic Similarities and Differences.</title>
        <authorList>
            <person name="Dluhosova J."/>
            <person name="Istvanek J."/>
            <person name="Nedelnik J."/>
            <person name="Repkova J."/>
        </authorList>
    </citation>
    <scope>NUCLEOTIDE SEQUENCE [LARGE SCALE GENOMIC DNA]</scope>
    <source>
        <strain evidence="3">cv. 10/8</strain>
        <tissue evidence="2">Leaf</tissue>
    </source>
</reference>
<dbReference type="AlphaFoldDB" id="A0A392QLM8"/>
<dbReference type="Proteomes" id="UP000265520">
    <property type="component" value="Unassembled WGS sequence"/>
</dbReference>
<accession>A0A392QLM8</accession>
<evidence type="ECO:0000313" key="3">
    <source>
        <dbReference type="Proteomes" id="UP000265520"/>
    </source>
</evidence>
<organism evidence="2 3">
    <name type="scientific">Trifolium medium</name>
    <dbReference type="NCBI Taxonomy" id="97028"/>
    <lineage>
        <taxon>Eukaryota</taxon>
        <taxon>Viridiplantae</taxon>
        <taxon>Streptophyta</taxon>
        <taxon>Embryophyta</taxon>
        <taxon>Tracheophyta</taxon>
        <taxon>Spermatophyta</taxon>
        <taxon>Magnoliopsida</taxon>
        <taxon>eudicotyledons</taxon>
        <taxon>Gunneridae</taxon>
        <taxon>Pentapetalae</taxon>
        <taxon>rosids</taxon>
        <taxon>fabids</taxon>
        <taxon>Fabales</taxon>
        <taxon>Fabaceae</taxon>
        <taxon>Papilionoideae</taxon>
        <taxon>50 kb inversion clade</taxon>
        <taxon>NPAAA clade</taxon>
        <taxon>Hologalegina</taxon>
        <taxon>IRL clade</taxon>
        <taxon>Trifolieae</taxon>
        <taxon>Trifolium</taxon>
    </lineage>
</organism>
<dbReference type="EMBL" id="LXQA010143811">
    <property type="protein sequence ID" value="MCI24837.1"/>
    <property type="molecule type" value="Genomic_DNA"/>
</dbReference>
<evidence type="ECO:0000256" key="1">
    <source>
        <dbReference type="SAM" id="MobiDB-lite"/>
    </source>
</evidence>
<feature type="compositionally biased region" description="Basic and acidic residues" evidence="1">
    <location>
        <begin position="45"/>
        <end position="65"/>
    </location>
</feature>
<feature type="region of interest" description="Disordered" evidence="1">
    <location>
        <begin position="1"/>
        <end position="73"/>
    </location>
</feature>
<comment type="caution">
    <text evidence="2">The sequence shown here is derived from an EMBL/GenBank/DDBJ whole genome shotgun (WGS) entry which is preliminary data.</text>
</comment>